<evidence type="ECO:0000313" key="3">
    <source>
        <dbReference type="Proteomes" id="UP000233551"/>
    </source>
</evidence>
<dbReference type="Proteomes" id="UP000233551">
    <property type="component" value="Unassembled WGS sequence"/>
</dbReference>
<proteinExistence type="predicted"/>
<name>A0A2I0JZ96_PUNGR</name>
<reference evidence="2 3" key="1">
    <citation type="submission" date="2017-11" db="EMBL/GenBank/DDBJ databases">
        <title>De-novo sequencing of pomegranate (Punica granatum L.) genome.</title>
        <authorList>
            <person name="Akparov Z."/>
            <person name="Amiraslanov A."/>
            <person name="Hajiyeva S."/>
            <person name="Abbasov M."/>
            <person name="Kaur K."/>
            <person name="Hamwieh A."/>
            <person name="Solovyev V."/>
            <person name="Salamov A."/>
            <person name="Braich B."/>
            <person name="Kosarev P."/>
            <person name="Mahmoud A."/>
            <person name="Hajiyev E."/>
            <person name="Babayeva S."/>
            <person name="Izzatullayeva V."/>
            <person name="Mammadov A."/>
            <person name="Mammadov A."/>
            <person name="Sharifova S."/>
            <person name="Ojaghi J."/>
            <person name="Eynullazada K."/>
            <person name="Bayramov B."/>
            <person name="Abdulazimova A."/>
            <person name="Shahmuradov I."/>
        </authorList>
    </citation>
    <scope>NUCLEOTIDE SEQUENCE [LARGE SCALE GENOMIC DNA]</scope>
    <source>
        <strain evidence="3">cv. AG2017</strain>
        <tissue evidence="2">Leaf</tissue>
    </source>
</reference>
<dbReference type="PANTHER" id="PTHR31384">
    <property type="entry name" value="AUXIN RESPONSE FACTOR 4-RELATED"/>
    <property type="match status" value="1"/>
</dbReference>
<feature type="region of interest" description="Disordered" evidence="1">
    <location>
        <begin position="1"/>
        <end position="20"/>
    </location>
</feature>
<dbReference type="GO" id="GO:0009725">
    <property type="term" value="P:response to hormone"/>
    <property type="evidence" value="ECO:0007669"/>
    <property type="project" value="InterPro"/>
</dbReference>
<evidence type="ECO:0008006" key="4">
    <source>
        <dbReference type="Google" id="ProtNLM"/>
    </source>
</evidence>
<dbReference type="GO" id="GO:0006355">
    <property type="term" value="P:regulation of DNA-templated transcription"/>
    <property type="evidence" value="ECO:0007669"/>
    <property type="project" value="InterPro"/>
</dbReference>
<evidence type="ECO:0000313" key="2">
    <source>
        <dbReference type="EMBL" id="PKI61160.1"/>
    </source>
</evidence>
<keyword evidence="3" id="KW-1185">Reference proteome</keyword>
<comment type="caution">
    <text evidence="2">The sequence shown here is derived from an EMBL/GenBank/DDBJ whole genome shotgun (WGS) entry which is preliminary data.</text>
</comment>
<dbReference type="AlphaFoldDB" id="A0A2I0JZ96"/>
<dbReference type="InterPro" id="IPR044835">
    <property type="entry name" value="ARF_plant"/>
</dbReference>
<sequence length="85" mass="9479">MVSQEGSIMIRADRREESGDSISRIFSDPSCRKGNGGVLNLLVFLGSEDALYKELWRACAGPFVTVPREGELAYYFPQGHIEQII</sequence>
<accession>A0A2I0JZ96</accession>
<organism evidence="2 3">
    <name type="scientific">Punica granatum</name>
    <name type="common">Pomegranate</name>
    <dbReference type="NCBI Taxonomy" id="22663"/>
    <lineage>
        <taxon>Eukaryota</taxon>
        <taxon>Viridiplantae</taxon>
        <taxon>Streptophyta</taxon>
        <taxon>Embryophyta</taxon>
        <taxon>Tracheophyta</taxon>
        <taxon>Spermatophyta</taxon>
        <taxon>Magnoliopsida</taxon>
        <taxon>eudicotyledons</taxon>
        <taxon>Gunneridae</taxon>
        <taxon>Pentapetalae</taxon>
        <taxon>rosids</taxon>
        <taxon>malvids</taxon>
        <taxon>Myrtales</taxon>
        <taxon>Lythraceae</taxon>
        <taxon>Punica</taxon>
    </lineage>
</organism>
<protein>
    <recommendedName>
        <fullName evidence="4">Auxin response factor domain-containing protein</fullName>
    </recommendedName>
</protein>
<dbReference type="GO" id="GO:0003677">
    <property type="term" value="F:DNA binding"/>
    <property type="evidence" value="ECO:0007669"/>
    <property type="project" value="InterPro"/>
</dbReference>
<gene>
    <name evidence="2" type="ORF">CRG98_018480</name>
</gene>
<evidence type="ECO:0000256" key="1">
    <source>
        <dbReference type="SAM" id="MobiDB-lite"/>
    </source>
</evidence>
<dbReference type="EMBL" id="PGOL01001070">
    <property type="protein sequence ID" value="PKI61160.1"/>
    <property type="molecule type" value="Genomic_DNA"/>
</dbReference>
<dbReference type="STRING" id="22663.A0A2I0JZ96"/>
<dbReference type="PANTHER" id="PTHR31384:SF79">
    <property type="entry name" value="AUXIN RESPONSE FACTOR 2"/>
    <property type="match status" value="1"/>
</dbReference>